<keyword evidence="2" id="KW-1185">Reference proteome</keyword>
<dbReference type="Proteomes" id="UP000192315">
    <property type="component" value="Unassembled WGS sequence"/>
</dbReference>
<proteinExistence type="predicted"/>
<reference evidence="1 2" key="1">
    <citation type="submission" date="2017-04" db="EMBL/GenBank/DDBJ databases">
        <authorList>
            <person name="Varghese N."/>
            <person name="Submissions S."/>
        </authorList>
    </citation>
    <scope>NUCLEOTIDE SEQUENCE [LARGE SCALE GENOMIC DNA]</scope>
    <source>
        <strain evidence="1 2">DSM 9789</strain>
    </source>
</reference>
<name>A0A8G2FWZ5_PICTO</name>
<dbReference type="EMBL" id="FWYE01000002">
    <property type="protein sequence ID" value="SMD31041.1"/>
    <property type="molecule type" value="Genomic_DNA"/>
</dbReference>
<gene>
    <name evidence="1" type="ORF">SAMN02745355_0960</name>
</gene>
<evidence type="ECO:0000313" key="2">
    <source>
        <dbReference type="Proteomes" id="UP000192315"/>
    </source>
</evidence>
<dbReference type="InterPro" id="IPR009272">
    <property type="entry name" value="DUF929"/>
</dbReference>
<dbReference type="AlphaFoldDB" id="A0A8G2FWZ5"/>
<sequence>MANINYKLLVLFIAVFVVIAFFAVDYDLYHASKPECIEINNYCKVSDNDLLKNGSNAIYFITWDKSPIGAADSWAMYELLLRHGININNPYFDNSTSLLQWPGTPALIFNSSYTFTYDKIKVEFYPEYIYNDISNNSNCISSGLNRLKSMVPESIYNVVKTYTTDVLISGTHYTSANFSAIPHINTVIIITGKYGSYIYNGYIIDPDDFINSTSHSTYSPEYVFNLTRNNDFEAANVATASIQSYLAKVI</sequence>
<dbReference type="RefSeq" id="WP_084272838.1">
    <property type="nucleotide sequence ID" value="NZ_FWYE01000002.1"/>
</dbReference>
<evidence type="ECO:0000313" key="1">
    <source>
        <dbReference type="EMBL" id="SMD31041.1"/>
    </source>
</evidence>
<dbReference type="Pfam" id="PF06053">
    <property type="entry name" value="DUF929"/>
    <property type="match status" value="1"/>
</dbReference>
<comment type="caution">
    <text evidence="1">The sequence shown here is derived from an EMBL/GenBank/DDBJ whole genome shotgun (WGS) entry which is preliminary data.</text>
</comment>
<protein>
    <submittedName>
        <fullName evidence="1">Uncharacterized protein</fullName>
    </submittedName>
</protein>
<organism evidence="1 2">
    <name type="scientific">Picrophilus torridus (strain ATCC 700027 / DSM 9790 / JCM 10055 / NBRC 100828 / KAW 2/3)</name>
    <dbReference type="NCBI Taxonomy" id="1122961"/>
    <lineage>
        <taxon>Archaea</taxon>
        <taxon>Methanobacteriati</taxon>
        <taxon>Thermoplasmatota</taxon>
        <taxon>Thermoplasmata</taxon>
        <taxon>Thermoplasmatales</taxon>
        <taxon>Picrophilaceae</taxon>
        <taxon>Picrophilus</taxon>
    </lineage>
</organism>
<accession>A0A8G2FWZ5</accession>